<evidence type="ECO:0000256" key="8">
    <source>
        <dbReference type="SAM" id="Phobius"/>
    </source>
</evidence>
<evidence type="ECO:0000256" key="6">
    <source>
        <dbReference type="ARBA" id="ARBA00038648"/>
    </source>
</evidence>
<dbReference type="Ensembl" id="ENSMODT00000044312.2">
    <property type="protein sequence ID" value="ENSMODP00000041203.2"/>
    <property type="gene ID" value="ENSMODG00000037699.1"/>
</dbReference>
<dbReference type="InterPro" id="IPR029104">
    <property type="entry name" value="HERV-K_env"/>
</dbReference>
<name>K7E601_MONDO</name>
<comment type="function">
    <text evidence="5">SU mediates receptor recognition.</text>
</comment>
<dbReference type="GO" id="GO:0005198">
    <property type="term" value="F:structural molecule activity"/>
    <property type="evidence" value="ECO:0007669"/>
    <property type="project" value="InterPro"/>
</dbReference>
<evidence type="ECO:0000259" key="9">
    <source>
        <dbReference type="Pfam" id="PF00517"/>
    </source>
</evidence>
<keyword evidence="8" id="KW-1133">Transmembrane helix</keyword>
<feature type="transmembrane region" description="Helical" evidence="8">
    <location>
        <begin position="616"/>
        <end position="641"/>
    </location>
</feature>
<comment type="function">
    <text evidence="4">TM anchors the envelope heterodimer to the viral membrane through one transmembrane domain. The other hydrophobic domain, called fusion peptide, mediates fusion of the viral membrane with the target cell membrane.</text>
</comment>
<dbReference type="eggNOG" id="ENOG502SV7E">
    <property type="taxonomic scope" value="Eukaryota"/>
</dbReference>
<feature type="domain" description="Retro-transcribing virus envelope glycoprotein" evidence="10">
    <location>
        <begin position="127"/>
        <end position="198"/>
    </location>
</feature>
<dbReference type="InParanoid" id="K7E601"/>
<keyword evidence="8" id="KW-0472">Membrane</keyword>
<dbReference type="GeneTree" id="ENSGT00940000163337"/>
<dbReference type="Pfam" id="PF13804">
    <property type="entry name" value="HERV-K_env_2"/>
    <property type="match status" value="1"/>
</dbReference>
<dbReference type="AlphaFoldDB" id="K7E601"/>
<keyword evidence="3" id="KW-1003">Cell membrane</keyword>
<organism evidence="11 12">
    <name type="scientific">Monodelphis domestica</name>
    <name type="common">Gray short-tailed opossum</name>
    <dbReference type="NCBI Taxonomy" id="13616"/>
    <lineage>
        <taxon>Eukaryota</taxon>
        <taxon>Metazoa</taxon>
        <taxon>Chordata</taxon>
        <taxon>Craniata</taxon>
        <taxon>Vertebrata</taxon>
        <taxon>Euteleostomi</taxon>
        <taxon>Mammalia</taxon>
        <taxon>Metatheria</taxon>
        <taxon>Didelphimorphia</taxon>
        <taxon>Didelphidae</taxon>
        <taxon>Monodelphis</taxon>
    </lineage>
</organism>
<keyword evidence="8" id="KW-0812">Transmembrane</keyword>
<reference evidence="11" key="3">
    <citation type="submission" date="2025-09" db="UniProtKB">
        <authorList>
            <consortium name="Ensembl"/>
        </authorList>
    </citation>
    <scope>IDENTIFICATION</scope>
</reference>
<evidence type="ECO:0000256" key="3">
    <source>
        <dbReference type="ARBA" id="ARBA00022475"/>
    </source>
</evidence>
<evidence type="ECO:0000256" key="7">
    <source>
        <dbReference type="SAM" id="MobiDB-lite"/>
    </source>
</evidence>
<dbReference type="InterPro" id="IPR051255">
    <property type="entry name" value="Retroviral_env_glycoprotein"/>
</dbReference>
<keyword evidence="12" id="KW-1185">Reference proteome</keyword>
<evidence type="ECO:0000259" key="10">
    <source>
        <dbReference type="Pfam" id="PF13804"/>
    </source>
</evidence>
<dbReference type="HOGENOM" id="CLU_031096_0_0_1"/>
<accession>K7E601</accession>
<protein>
    <submittedName>
        <fullName evidence="11">Endogenous retrovirus group K member 18 Env polyprotein-like</fullName>
    </submittedName>
</protein>
<reference evidence="11 12" key="1">
    <citation type="journal article" date="2007" name="Nature">
        <title>Genome of the marsupial Monodelphis domestica reveals innovation in non-coding sequences.</title>
        <authorList>
            <person name="Mikkelsen T.S."/>
            <person name="Wakefield M.J."/>
            <person name="Aken B."/>
            <person name="Amemiya C.T."/>
            <person name="Chang J.L."/>
            <person name="Duke S."/>
            <person name="Garber M."/>
            <person name="Gentles A.J."/>
            <person name="Goodstadt L."/>
            <person name="Heger A."/>
            <person name="Jurka J."/>
            <person name="Kamal M."/>
            <person name="Mauceli E."/>
            <person name="Searle S.M."/>
            <person name="Sharpe T."/>
            <person name="Baker M.L."/>
            <person name="Batzer M.A."/>
            <person name="Benos P.V."/>
            <person name="Belov K."/>
            <person name="Clamp M."/>
            <person name="Cook A."/>
            <person name="Cuff J."/>
            <person name="Das R."/>
            <person name="Davidow L."/>
            <person name="Deakin J.E."/>
            <person name="Fazzari M.J."/>
            <person name="Glass J.L."/>
            <person name="Grabherr M."/>
            <person name="Greally J.M."/>
            <person name="Gu W."/>
            <person name="Hore T.A."/>
            <person name="Huttley G.A."/>
            <person name="Kleber M."/>
            <person name="Jirtle R.L."/>
            <person name="Koina E."/>
            <person name="Lee J.T."/>
            <person name="Mahony S."/>
            <person name="Marra M.A."/>
            <person name="Miller R.D."/>
            <person name="Nicholls R.D."/>
            <person name="Oda M."/>
            <person name="Papenfuss A.T."/>
            <person name="Parra Z.E."/>
            <person name="Pollock D.D."/>
            <person name="Ray D.A."/>
            <person name="Schein J.E."/>
            <person name="Speed T.P."/>
            <person name="Thompson K."/>
            <person name="VandeBerg J.L."/>
            <person name="Wade C.M."/>
            <person name="Walker J.A."/>
            <person name="Waters P.D."/>
            <person name="Webber C."/>
            <person name="Weidman J.R."/>
            <person name="Xie X."/>
            <person name="Zody M.C."/>
            <person name="Baldwin J."/>
            <person name="Abdouelleil A."/>
            <person name="Abdulkadir J."/>
            <person name="Abebe A."/>
            <person name="Abera B."/>
            <person name="Abreu J."/>
            <person name="Acer S.C."/>
            <person name="Aftuck L."/>
            <person name="Alexander A."/>
            <person name="An P."/>
            <person name="Anderson E."/>
            <person name="Anderson S."/>
            <person name="Arachi H."/>
            <person name="Azer M."/>
            <person name="Bachantsang P."/>
            <person name="Barry A."/>
            <person name="Bayul T."/>
            <person name="Berlin A."/>
            <person name="Bessette D."/>
            <person name="Bloom T."/>
            <person name="Bloom T."/>
            <person name="Boguslavskiy L."/>
            <person name="Bonnet C."/>
            <person name="Boukhgalter B."/>
            <person name="Bourzgui I."/>
            <person name="Brown A."/>
            <person name="Cahill P."/>
            <person name="Channer S."/>
            <person name="Cheshatsang Y."/>
            <person name="Chuda L."/>
            <person name="Citroen M."/>
            <person name="Collymore A."/>
            <person name="Cooke P."/>
            <person name="Costello M."/>
            <person name="D'Aco K."/>
            <person name="Daza R."/>
            <person name="De Haan G."/>
            <person name="DeGray S."/>
            <person name="DeMaso C."/>
            <person name="Dhargay N."/>
            <person name="Dooley K."/>
            <person name="Dooley E."/>
            <person name="Doricent M."/>
            <person name="Dorje P."/>
            <person name="Dorjee K."/>
            <person name="Dupes A."/>
            <person name="Elong R."/>
            <person name="Falk J."/>
            <person name="Farina A."/>
            <person name="Faro S."/>
            <person name="Ferguson D."/>
            <person name="Fisher S."/>
            <person name="Foley C.D."/>
            <person name="Franke A."/>
            <person name="Friedrich D."/>
            <person name="Gadbois L."/>
            <person name="Gearin G."/>
            <person name="Gearin C.R."/>
            <person name="Giannoukos G."/>
            <person name="Goode T."/>
            <person name="Graham J."/>
            <person name="Grandbois E."/>
            <person name="Grewal S."/>
            <person name="Gyaltsen K."/>
            <person name="Hafez N."/>
            <person name="Hagos B."/>
            <person name="Hall J."/>
            <person name="Henson C."/>
            <person name="Hollinger A."/>
            <person name="Honan T."/>
            <person name="Huard M.D."/>
            <person name="Hughes L."/>
            <person name="Hurhula B."/>
            <person name="Husby M.E."/>
            <person name="Kamat A."/>
            <person name="Kanga B."/>
            <person name="Kashin S."/>
            <person name="Khazanovich D."/>
            <person name="Kisner P."/>
            <person name="Lance K."/>
            <person name="Lara M."/>
            <person name="Lee W."/>
            <person name="Lennon N."/>
            <person name="Letendre F."/>
            <person name="LeVine R."/>
            <person name="Lipovsky A."/>
            <person name="Liu X."/>
            <person name="Liu J."/>
            <person name="Liu S."/>
            <person name="Lokyitsang T."/>
            <person name="Lokyitsang Y."/>
            <person name="Lubonja R."/>
            <person name="Lui A."/>
            <person name="MacDonald P."/>
            <person name="Magnisalis V."/>
            <person name="Maru K."/>
            <person name="Matthews C."/>
            <person name="McCusker W."/>
            <person name="McDonough S."/>
            <person name="Mehta T."/>
            <person name="Meldrim J."/>
            <person name="Meneus L."/>
            <person name="Mihai O."/>
            <person name="Mihalev A."/>
            <person name="Mihova T."/>
            <person name="Mittelman R."/>
            <person name="Mlenga V."/>
            <person name="Montmayeur A."/>
            <person name="Mulrain L."/>
            <person name="Navidi A."/>
            <person name="Naylor J."/>
            <person name="Negash T."/>
            <person name="Nguyen T."/>
            <person name="Nguyen N."/>
            <person name="Nicol R."/>
            <person name="Norbu C."/>
            <person name="Norbu N."/>
            <person name="Novod N."/>
            <person name="O'Neill B."/>
            <person name="Osman S."/>
            <person name="Markiewicz E."/>
            <person name="Oyono O.L."/>
            <person name="Patti C."/>
            <person name="Phunkhang P."/>
            <person name="Pierre F."/>
            <person name="Priest M."/>
            <person name="Raghuraman S."/>
            <person name="Rege F."/>
            <person name="Reyes R."/>
            <person name="Rise C."/>
            <person name="Rogov P."/>
            <person name="Ross K."/>
            <person name="Ryan E."/>
            <person name="Settipalli S."/>
            <person name="Shea T."/>
            <person name="Sherpa N."/>
            <person name="Shi L."/>
            <person name="Shih D."/>
            <person name="Sparrow T."/>
            <person name="Spaulding J."/>
            <person name="Stalker J."/>
            <person name="Stange-Thomann N."/>
            <person name="Stavropoulos S."/>
            <person name="Stone C."/>
            <person name="Strader C."/>
            <person name="Tesfaye S."/>
            <person name="Thomson T."/>
            <person name="Thoulutsang Y."/>
            <person name="Thoulutsang D."/>
            <person name="Topham K."/>
            <person name="Topping I."/>
            <person name="Tsamla T."/>
            <person name="Vassiliev H."/>
            <person name="Vo A."/>
            <person name="Wangchuk T."/>
            <person name="Wangdi T."/>
            <person name="Weiand M."/>
            <person name="Wilkinson J."/>
            <person name="Wilson A."/>
            <person name="Yadav S."/>
            <person name="Young G."/>
            <person name="Yu Q."/>
            <person name="Zembek L."/>
            <person name="Zhong D."/>
            <person name="Zimmer A."/>
            <person name="Zwirko Z."/>
            <person name="Jaffe D.B."/>
            <person name="Alvarez P."/>
            <person name="Brockman W."/>
            <person name="Butler J."/>
            <person name="Chin C."/>
            <person name="Gnerre S."/>
            <person name="MacCallum I."/>
            <person name="Graves J.A."/>
            <person name="Ponting C.P."/>
            <person name="Breen M."/>
            <person name="Samollow P.B."/>
            <person name="Lander E.S."/>
            <person name="Lindblad-Toh K."/>
        </authorList>
    </citation>
    <scope>NUCLEOTIDE SEQUENCE [LARGE SCALE GENOMIC DNA]</scope>
</reference>
<comment type="subcellular location">
    <subcellularLocation>
        <location evidence="1">Cell membrane</location>
        <topology evidence="1">Single-pass membrane protein</topology>
    </subcellularLocation>
    <subcellularLocation>
        <location evidence="2">Virion</location>
    </subcellularLocation>
</comment>
<dbReference type="InterPro" id="IPR000328">
    <property type="entry name" value="GP41-like"/>
</dbReference>
<dbReference type="PANTHER" id="PTHR34313:SF2">
    <property type="entry name" value="ENDOGENOUS RETROVIRUS GROUP K MEMBER 21 ENV POLYPROTEIN-LIKE"/>
    <property type="match status" value="1"/>
</dbReference>
<evidence type="ECO:0000256" key="5">
    <source>
        <dbReference type="ARBA" id="ARBA00037718"/>
    </source>
</evidence>
<evidence type="ECO:0000313" key="11">
    <source>
        <dbReference type="Ensembl" id="ENSMODP00000041203.2"/>
    </source>
</evidence>
<proteinExistence type="predicted"/>
<dbReference type="GO" id="GO:0005886">
    <property type="term" value="C:plasma membrane"/>
    <property type="evidence" value="ECO:0007669"/>
    <property type="project" value="UniProtKB-SubCell"/>
</dbReference>
<dbReference type="PANTHER" id="PTHR34313">
    <property type="entry name" value="ENDOGENOUS RETROVIRUS GROUP K MEMBER 113 ENV POLYPROTEIN-RELATED"/>
    <property type="match status" value="1"/>
</dbReference>
<evidence type="ECO:0000256" key="1">
    <source>
        <dbReference type="ARBA" id="ARBA00004162"/>
    </source>
</evidence>
<comment type="subunit">
    <text evidence="6">The surface (SU) and transmembrane (TM) proteins form a heterodimer. SU and TM are attached by noncovalent interactions or by a labile interchain disulfide bond.</text>
</comment>
<sequence length="680" mass="77432">MEPEDNPFGSGQWKIMEKSGLPVSTSNRGRDRFQMQGEQSSRLTSLAPHRLPETRTRSRRASLLSPVSYLMVKRRAPGSKALLVNARTLNTDITFTLMTFTILTLLNICHAEVYWSIVPKPPILRMLTWMDKPPLVYVNNMDWLPHPILARRVPLESEGALYNYSGSTVYPPFCISFRNSFIGNSFCVPRRHQAWIVKNATDNSYVGVGMGVIGMGDELARKTFQSKHPANKYLCPNQIGTVQKELPWTDCSVRVPRKVKMPATTDFNVYNWAPRLRCGHSEQLTWLDKYTDYEKWHMPCQNFHKIEDLLEVDMAGSRLAIEAGPIQNTQWKIVAAMQPIYKFKVKVKNSGLDFEYDNHVNVTACVFAPYVMLVGNSLRIFKNDHGLYEINCTKCRLHQCLSPKNQDSYVAIMYHPPLMWVPVDLTETWASTPTVHIVQKAFNMVIHRSKRMVLEVIGAVVSVIAMITSLTTATLALTSSIQNHEFIQEVVSNSSKLWHTQQSIDLAFRDELDSLKDAVFWLGKEVEALHTRITYPCHYNQTGYCITPLPYDNVSYEWQLIVQHIKGAWGSHNSTLDIIKLQQQINRLDQIVYENEAANIAANWEATLSSLDPQNWFGIANLTSIGTIILFILLAIGLIILCSRSCKNRAYIQGILPELARSYHTRQLVPENVELNTTVP</sequence>
<feature type="region of interest" description="Disordered" evidence="7">
    <location>
        <begin position="1"/>
        <end position="57"/>
    </location>
</feature>
<reference evidence="11" key="2">
    <citation type="submission" date="2025-08" db="UniProtKB">
        <authorList>
            <consortium name="Ensembl"/>
        </authorList>
    </citation>
    <scope>IDENTIFICATION</scope>
</reference>
<dbReference type="Proteomes" id="UP000002280">
    <property type="component" value="Chromosome 2"/>
</dbReference>
<dbReference type="Pfam" id="PF00517">
    <property type="entry name" value="GP41"/>
    <property type="match status" value="1"/>
</dbReference>
<dbReference type="OMA" id="AFIAMTH"/>
<evidence type="ECO:0000313" key="12">
    <source>
        <dbReference type="Proteomes" id="UP000002280"/>
    </source>
</evidence>
<evidence type="ECO:0000256" key="4">
    <source>
        <dbReference type="ARBA" id="ARBA00037331"/>
    </source>
</evidence>
<dbReference type="Bgee" id="ENSMODG00000037699">
    <property type="expression patterns" value="Expressed in hindlimb bud and 16 other cell types or tissues"/>
</dbReference>
<evidence type="ECO:0000256" key="2">
    <source>
        <dbReference type="ARBA" id="ARBA00004328"/>
    </source>
</evidence>
<feature type="domain" description="Retroviral envelope protein GP41-like" evidence="9">
    <location>
        <begin position="472"/>
        <end position="642"/>
    </location>
</feature>